<name>A0A3A8E973_9GAMM</name>
<keyword evidence="2" id="KW-1185">Reference proteome</keyword>
<gene>
    <name evidence="1" type="ORF">D7V21_13810</name>
</gene>
<sequence>MSEIIDFKSETQADSQSMTDDELRLANIYDVAVGLIIDIEEGRIFSMAEIKEQMIEVLEIIQEEL</sequence>
<dbReference type="RefSeq" id="WP_120371041.1">
    <property type="nucleotide sequence ID" value="NZ_RAXU01000020.1"/>
</dbReference>
<accession>A0A3A8E973</accession>
<dbReference type="Proteomes" id="UP000269001">
    <property type="component" value="Unassembled WGS sequence"/>
</dbReference>
<evidence type="ECO:0000313" key="2">
    <source>
        <dbReference type="Proteomes" id="UP000269001"/>
    </source>
</evidence>
<reference evidence="1 2" key="1">
    <citation type="submission" date="2018-09" db="EMBL/GenBank/DDBJ databases">
        <title>The draft genome of Acinetobacter spp. strains.</title>
        <authorList>
            <person name="Qin J."/>
            <person name="Feng Y."/>
            <person name="Zong Z."/>
        </authorList>
    </citation>
    <scope>NUCLEOTIDE SEQUENCE [LARGE SCALE GENOMIC DNA]</scope>
    <source>
        <strain evidence="1 2">WCHAc060096</strain>
    </source>
</reference>
<proteinExistence type="predicted"/>
<protein>
    <submittedName>
        <fullName evidence="1">Uncharacterized protein</fullName>
    </submittedName>
</protein>
<evidence type="ECO:0000313" key="1">
    <source>
        <dbReference type="EMBL" id="RKG31542.1"/>
    </source>
</evidence>
<dbReference type="AlphaFoldDB" id="A0A3A8E973"/>
<organism evidence="1 2">
    <name type="scientific">Acinetobacter guerrae</name>
    <dbReference type="NCBI Taxonomy" id="1843371"/>
    <lineage>
        <taxon>Bacteria</taxon>
        <taxon>Pseudomonadati</taxon>
        <taxon>Pseudomonadota</taxon>
        <taxon>Gammaproteobacteria</taxon>
        <taxon>Moraxellales</taxon>
        <taxon>Moraxellaceae</taxon>
        <taxon>Acinetobacter</taxon>
    </lineage>
</organism>
<comment type="caution">
    <text evidence="1">The sequence shown here is derived from an EMBL/GenBank/DDBJ whole genome shotgun (WGS) entry which is preliminary data.</text>
</comment>
<dbReference type="EMBL" id="RAXU01000020">
    <property type="protein sequence ID" value="RKG31542.1"/>
    <property type="molecule type" value="Genomic_DNA"/>
</dbReference>